<accession>A0A3B0RS22</accession>
<dbReference type="PANTHER" id="PTHR43877:SF5">
    <property type="entry name" value="BLL8307 PROTEIN"/>
    <property type="match status" value="1"/>
</dbReference>
<dbReference type="InterPro" id="IPR016181">
    <property type="entry name" value="Acyl_CoA_acyltransferase"/>
</dbReference>
<dbReference type="PROSITE" id="PS51186">
    <property type="entry name" value="GNAT"/>
    <property type="match status" value="1"/>
</dbReference>
<protein>
    <submittedName>
        <fullName evidence="4">IAA acetyltransferase</fullName>
        <ecNumber evidence="4">2.3.1.-</ecNumber>
    </submittedName>
</protein>
<evidence type="ECO:0000256" key="1">
    <source>
        <dbReference type="ARBA" id="ARBA00022679"/>
    </source>
</evidence>
<name>A0A3B0RS22_9ZZZZ</name>
<reference evidence="4" key="1">
    <citation type="submission" date="2018-06" db="EMBL/GenBank/DDBJ databases">
        <authorList>
            <person name="Zhirakovskaya E."/>
        </authorList>
    </citation>
    <scope>NUCLEOTIDE SEQUENCE</scope>
</reference>
<dbReference type="InterPro" id="IPR050832">
    <property type="entry name" value="Bact_Acetyltransf"/>
</dbReference>
<dbReference type="Pfam" id="PF00583">
    <property type="entry name" value="Acetyltransf_1"/>
    <property type="match status" value="1"/>
</dbReference>
<dbReference type="GO" id="GO:0016747">
    <property type="term" value="F:acyltransferase activity, transferring groups other than amino-acyl groups"/>
    <property type="evidence" value="ECO:0007669"/>
    <property type="project" value="InterPro"/>
</dbReference>
<dbReference type="PANTHER" id="PTHR43877">
    <property type="entry name" value="AMINOALKYLPHOSPHONATE N-ACETYLTRANSFERASE-RELATED-RELATED"/>
    <property type="match status" value="1"/>
</dbReference>
<dbReference type="Gene3D" id="3.40.630.30">
    <property type="match status" value="1"/>
</dbReference>
<organism evidence="4">
    <name type="scientific">hydrothermal vent metagenome</name>
    <dbReference type="NCBI Taxonomy" id="652676"/>
    <lineage>
        <taxon>unclassified sequences</taxon>
        <taxon>metagenomes</taxon>
        <taxon>ecological metagenomes</taxon>
    </lineage>
</organism>
<evidence type="ECO:0000256" key="2">
    <source>
        <dbReference type="ARBA" id="ARBA00023315"/>
    </source>
</evidence>
<dbReference type="EMBL" id="UOEG01000148">
    <property type="protein sequence ID" value="VAV96524.1"/>
    <property type="molecule type" value="Genomic_DNA"/>
</dbReference>
<keyword evidence="2 4" id="KW-0012">Acyltransferase</keyword>
<keyword evidence="1 4" id="KW-0808">Transferase</keyword>
<evidence type="ECO:0000259" key="3">
    <source>
        <dbReference type="PROSITE" id="PS51186"/>
    </source>
</evidence>
<dbReference type="EC" id="2.3.1.-" evidence="4"/>
<dbReference type="InterPro" id="IPR000182">
    <property type="entry name" value="GNAT_dom"/>
</dbReference>
<evidence type="ECO:0000313" key="4">
    <source>
        <dbReference type="EMBL" id="VAV96524.1"/>
    </source>
</evidence>
<sequence length="149" mass="16494">MLVVEPGDPREPKANALLRSSHALMQELYPPENNYFLSVDDLCGPDIHFFIAREGTDILGTGALVNYGDYGEVKSMFTADKARGKGVAGALLRQLEDHARSLELPALKLETGDELASAVRLYMRHGFTRCGIFGDYRPNQTSVYMEKAL</sequence>
<feature type="domain" description="N-acetyltransferase" evidence="3">
    <location>
        <begin position="2"/>
        <end position="149"/>
    </location>
</feature>
<dbReference type="AlphaFoldDB" id="A0A3B0RS22"/>
<proteinExistence type="predicted"/>
<dbReference type="CDD" id="cd04301">
    <property type="entry name" value="NAT_SF"/>
    <property type="match status" value="1"/>
</dbReference>
<gene>
    <name evidence="4" type="ORF">MNBD_ALPHA07-1040</name>
</gene>
<dbReference type="SUPFAM" id="SSF55729">
    <property type="entry name" value="Acyl-CoA N-acyltransferases (Nat)"/>
    <property type="match status" value="1"/>
</dbReference>